<dbReference type="RefSeq" id="WP_290317444.1">
    <property type="nucleotide sequence ID" value="NZ_JAUFPN010000150.1"/>
</dbReference>
<organism evidence="1 2">
    <name type="scientific">Paeniroseomonas aquatica</name>
    <dbReference type="NCBI Taxonomy" id="373043"/>
    <lineage>
        <taxon>Bacteria</taxon>
        <taxon>Pseudomonadati</taxon>
        <taxon>Pseudomonadota</taxon>
        <taxon>Alphaproteobacteria</taxon>
        <taxon>Acetobacterales</taxon>
        <taxon>Acetobacteraceae</taxon>
        <taxon>Paeniroseomonas</taxon>
    </lineage>
</organism>
<keyword evidence="2" id="KW-1185">Reference proteome</keyword>
<proteinExistence type="predicted"/>
<evidence type="ECO:0008006" key="3">
    <source>
        <dbReference type="Google" id="ProtNLM"/>
    </source>
</evidence>
<comment type="caution">
    <text evidence="1">The sequence shown here is derived from an EMBL/GenBank/DDBJ whole genome shotgun (WGS) entry which is preliminary data.</text>
</comment>
<evidence type="ECO:0000313" key="1">
    <source>
        <dbReference type="EMBL" id="MDN3565593.1"/>
    </source>
</evidence>
<dbReference type="Proteomes" id="UP001529369">
    <property type="component" value="Unassembled WGS sequence"/>
</dbReference>
<gene>
    <name evidence="1" type="ORF">QWZ14_14590</name>
</gene>
<dbReference type="EMBL" id="JAUFPN010000150">
    <property type="protein sequence ID" value="MDN3565593.1"/>
    <property type="molecule type" value="Genomic_DNA"/>
</dbReference>
<accession>A0ABT8A7G1</accession>
<protein>
    <recommendedName>
        <fullName evidence="3">Winged helix DNA-binding domain-containing protein</fullName>
    </recommendedName>
</protein>
<evidence type="ECO:0000313" key="2">
    <source>
        <dbReference type="Proteomes" id="UP001529369"/>
    </source>
</evidence>
<reference evidence="2" key="1">
    <citation type="journal article" date="2019" name="Int. J. Syst. Evol. Microbiol.">
        <title>The Global Catalogue of Microorganisms (GCM) 10K type strain sequencing project: providing services to taxonomists for standard genome sequencing and annotation.</title>
        <authorList>
            <consortium name="The Broad Institute Genomics Platform"/>
            <consortium name="The Broad Institute Genome Sequencing Center for Infectious Disease"/>
            <person name="Wu L."/>
            <person name="Ma J."/>
        </authorList>
    </citation>
    <scope>NUCLEOTIDE SEQUENCE [LARGE SCALE GENOMIC DNA]</scope>
    <source>
        <strain evidence="2">CECT 7131</strain>
    </source>
</reference>
<sequence length="177" mass="18235">MTETPSPIRVNRAPVLTLWAAVVARRLGHPAATAWSLAGVVAGTAARAKARRLGLAGEAEGGRDRPAAAAGDTLRLLGRRIVLTRDADGVVLAESDGRPAPAAPVAAYVARAFGPRLAEVRAAMEALAGGMAPAELERVGFRLYEHFRPEVPADVRGWGAKGVLDPARIAAAAGQPG</sequence>
<name>A0ABT8A7G1_9PROT</name>